<keyword evidence="3" id="KW-1185">Reference proteome</keyword>
<feature type="compositionally biased region" description="Polar residues" evidence="1">
    <location>
        <begin position="42"/>
        <end position="61"/>
    </location>
</feature>
<reference evidence="2" key="1">
    <citation type="journal article" date="2020" name="Fungal Divers.">
        <title>Resolving the Mortierellaceae phylogeny through synthesis of multi-gene phylogenetics and phylogenomics.</title>
        <authorList>
            <person name="Vandepol N."/>
            <person name="Liber J."/>
            <person name="Desiro A."/>
            <person name="Na H."/>
            <person name="Kennedy M."/>
            <person name="Barry K."/>
            <person name="Grigoriev I.V."/>
            <person name="Miller A.N."/>
            <person name="O'Donnell K."/>
            <person name="Stajich J.E."/>
            <person name="Bonito G."/>
        </authorList>
    </citation>
    <scope>NUCLEOTIDE SEQUENCE</scope>
    <source>
        <strain evidence="2">MES-2147</strain>
    </source>
</reference>
<comment type="caution">
    <text evidence="2">The sequence shown here is derived from an EMBL/GenBank/DDBJ whole genome shotgun (WGS) entry which is preliminary data.</text>
</comment>
<evidence type="ECO:0000256" key="1">
    <source>
        <dbReference type="SAM" id="MobiDB-lite"/>
    </source>
</evidence>
<accession>A0A9P6J4S7</accession>
<evidence type="ECO:0000313" key="3">
    <source>
        <dbReference type="Proteomes" id="UP000749646"/>
    </source>
</evidence>
<proteinExistence type="predicted"/>
<sequence>MWASELQTLGLSKKELEEMADEAAADVLAKESDVKVLRKEASTLQNQQSHARSNDKTQTGSYGKCSSGKGALATGTLVKAAESEEKQRKGKSKDIKDSKSSLANDSVPTWKWPMAED</sequence>
<evidence type="ECO:0000313" key="2">
    <source>
        <dbReference type="EMBL" id="KAF9962778.1"/>
    </source>
</evidence>
<gene>
    <name evidence="2" type="ORF">BGZ65_007988</name>
</gene>
<feature type="region of interest" description="Disordered" evidence="1">
    <location>
        <begin position="39"/>
        <end position="117"/>
    </location>
</feature>
<protein>
    <submittedName>
        <fullName evidence="2">Uncharacterized protein</fullName>
    </submittedName>
</protein>
<name>A0A9P6J4S7_9FUNG</name>
<organism evidence="2 3">
    <name type="scientific">Modicella reniformis</name>
    <dbReference type="NCBI Taxonomy" id="1440133"/>
    <lineage>
        <taxon>Eukaryota</taxon>
        <taxon>Fungi</taxon>
        <taxon>Fungi incertae sedis</taxon>
        <taxon>Mucoromycota</taxon>
        <taxon>Mortierellomycotina</taxon>
        <taxon>Mortierellomycetes</taxon>
        <taxon>Mortierellales</taxon>
        <taxon>Mortierellaceae</taxon>
        <taxon>Modicella</taxon>
    </lineage>
</organism>
<dbReference type="Proteomes" id="UP000749646">
    <property type="component" value="Unassembled WGS sequence"/>
</dbReference>
<dbReference type="EMBL" id="JAAAHW010006356">
    <property type="protein sequence ID" value="KAF9962778.1"/>
    <property type="molecule type" value="Genomic_DNA"/>
</dbReference>
<feature type="compositionally biased region" description="Basic and acidic residues" evidence="1">
    <location>
        <begin position="81"/>
        <end position="99"/>
    </location>
</feature>
<dbReference type="AlphaFoldDB" id="A0A9P6J4S7"/>